<feature type="chain" id="PRO_5002039047" description="DUF2780 domain-containing protein" evidence="1">
    <location>
        <begin position="22"/>
        <end position="169"/>
    </location>
</feature>
<dbReference type="HOGENOM" id="CLU_1577195_0_0_6"/>
<dbReference type="Pfam" id="PF11075">
    <property type="entry name" value="DUF2780"/>
    <property type="match status" value="1"/>
</dbReference>
<evidence type="ECO:0000313" key="3">
    <source>
        <dbReference type="Proteomes" id="UP000030341"/>
    </source>
</evidence>
<protein>
    <recommendedName>
        <fullName evidence="4">DUF2780 domain-containing protein</fullName>
    </recommendedName>
</protein>
<keyword evidence="3" id="KW-1185">Reference proteome</keyword>
<accession>A0A0A7ECX4</accession>
<name>A0A0A7ECX4_9GAMM</name>
<dbReference type="OrthoDB" id="6226200at2"/>
<keyword evidence="1" id="KW-0732">Signal</keyword>
<organism evidence="2 3">
    <name type="scientific">Pseudoalteromonas piratica</name>
    <dbReference type="NCBI Taxonomy" id="1348114"/>
    <lineage>
        <taxon>Bacteria</taxon>
        <taxon>Pseudomonadati</taxon>
        <taxon>Pseudomonadota</taxon>
        <taxon>Gammaproteobacteria</taxon>
        <taxon>Alteromonadales</taxon>
        <taxon>Pseudoalteromonadaceae</taxon>
        <taxon>Pseudoalteromonas</taxon>
    </lineage>
</organism>
<sequence>MKKCMLLASIAVAVCSTQVAAVDLSSIVKDPTAKQKTVQPSSSVLAGLAAQQLGLSEESVNAGLGALLKVAKDHINVDDFGLISKALPDMNSYLEAAPKSSTSSLSSMLGGSDSSGKKALSLGYLDSAFESIGIPKEQVPMLIGTLTGYLAQNGYSKEAEMLKQGLSFL</sequence>
<dbReference type="KEGG" id="pseo:OM33_00975"/>
<dbReference type="RefSeq" id="WP_038637554.1">
    <property type="nucleotide sequence ID" value="NZ_CP009888.1"/>
</dbReference>
<evidence type="ECO:0000256" key="1">
    <source>
        <dbReference type="SAM" id="SignalP"/>
    </source>
</evidence>
<dbReference type="EMBL" id="CP009888">
    <property type="protein sequence ID" value="AIY63887.1"/>
    <property type="molecule type" value="Genomic_DNA"/>
</dbReference>
<feature type="signal peptide" evidence="1">
    <location>
        <begin position="1"/>
        <end position="21"/>
    </location>
</feature>
<dbReference type="eggNOG" id="ENOG5032X0F">
    <property type="taxonomic scope" value="Bacteria"/>
</dbReference>
<dbReference type="AlphaFoldDB" id="A0A0A7ECX4"/>
<evidence type="ECO:0000313" key="2">
    <source>
        <dbReference type="EMBL" id="AIY63887.1"/>
    </source>
</evidence>
<dbReference type="InterPro" id="IPR021302">
    <property type="entry name" value="DUF2780_VcgC/VcgE"/>
</dbReference>
<gene>
    <name evidence="2" type="ORF">OM33_00975</name>
</gene>
<proteinExistence type="predicted"/>
<reference evidence="2 3" key="1">
    <citation type="submission" date="2014-11" db="EMBL/GenBank/DDBJ databases">
        <title>Complete Genome Sequence of Pseudoalteromonas sp. Strain OCN003 Isolated from Kaneohe Bay, Oahu, Hawaii.</title>
        <authorList>
            <person name="Beurmann S."/>
            <person name="Videau P."/>
            <person name="Ushijima B."/>
            <person name="Smith A.M."/>
            <person name="Aeby G.S."/>
            <person name="Callahan S.M."/>
            <person name="Belcaid M."/>
        </authorList>
    </citation>
    <scope>NUCLEOTIDE SEQUENCE [LARGE SCALE GENOMIC DNA]</scope>
    <source>
        <strain evidence="2 3">OCN003</strain>
    </source>
</reference>
<dbReference type="Proteomes" id="UP000030341">
    <property type="component" value="Chromosome 1"/>
</dbReference>
<evidence type="ECO:0008006" key="4">
    <source>
        <dbReference type="Google" id="ProtNLM"/>
    </source>
</evidence>